<reference evidence="4" key="1">
    <citation type="journal article" date="2018" name="Nat. Microbiol.">
        <title>Leveraging single-cell genomics to expand the fungal tree of life.</title>
        <authorList>
            <person name="Ahrendt S.R."/>
            <person name="Quandt C.A."/>
            <person name="Ciobanu D."/>
            <person name="Clum A."/>
            <person name="Salamov A."/>
            <person name="Andreopoulos B."/>
            <person name="Cheng J.F."/>
            <person name="Woyke T."/>
            <person name="Pelin A."/>
            <person name="Henrissat B."/>
            <person name="Reynolds N.K."/>
            <person name="Benny G.L."/>
            <person name="Smith M.E."/>
            <person name="James T.Y."/>
            <person name="Grigoriev I.V."/>
        </authorList>
    </citation>
    <scope>NUCLEOTIDE SEQUENCE [LARGE SCALE GENOMIC DNA]</scope>
    <source>
        <strain evidence="4">Benny S71-1</strain>
    </source>
</reference>
<feature type="compositionally biased region" description="Basic and acidic residues" evidence="1">
    <location>
        <begin position="73"/>
        <end position="84"/>
    </location>
</feature>
<dbReference type="Proteomes" id="UP000278143">
    <property type="component" value="Unassembled WGS sequence"/>
</dbReference>
<dbReference type="EMBL" id="KZ989222">
    <property type="protein sequence ID" value="RKP27350.1"/>
    <property type="molecule type" value="Genomic_DNA"/>
</dbReference>
<keyword evidence="4" id="KW-1185">Reference proteome</keyword>
<keyword evidence="2" id="KW-1133">Transmembrane helix</keyword>
<feature type="region of interest" description="Disordered" evidence="1">
    <location>
        <begin position="1"/>
        <end position="50"/>
    </location>
</feature>
<keyword evidence="2" id="KW-0812">Transmembrane</keyword>
<proteinExistence type="predicted"/>
<feature type="transmembrane region" description="Helical" evidence="2">
    <location>
        <begin position="320"/>
        <end position="341"/>
    </location>
</feature>
<feature type="region of interest" description="Disordered" evidence="1">
    <location>
        <begin position="106"/>
        <end position="181"/>
    </location>
</feature>
<organism evidence="3 4">
    <name type="scientific">Syncephalis pseudoplumigaleata</name>
    <dbReference type="NCBI Taxonomy" id="1712513"/>
    <lineage>
        <taxon>Eukaryota</taxon>
        <taxon>Fungi</taxon>
        <taxon>Fungi incertae sedis</taxon>
        <taxon>Zoopagomycota</taxon>
        <taxon>Zoopagomycotina</taxon>
        <taxon>Zoopagomycetes</taxon>
        <taxon>Zoopagales</taxon>
        <taxon>Piptocephalidaceae</taxon>
        <taxon>Syncephalis</taxon>
    </lineage>
</organism>
<sequence length="342" mass="37292">MAEEAKNTSTTFIPMIPLASLRGKDTPASETADSPSSKGKTVANTDSPLHWMTPPLPNINYLPWDDISLDDFLPHDSPAAHEDGGGDLEAPEPKLATSVNVEEIENATRQQDPDDTAQASSMHAAHRRSTSIDKYSPPRNHSPPPAYMAANQRPSIDSAIDRPASPAPGQHAAAPRRYRTSSSPAIEAYRYGDAGGTANAETFPPPQYRYHLSPPSASHPGRKRAPSPPAYTPPMAAYTSLPPGTYMIESQGRFSIVEEPAYEELYHDGPSPRQGGDVVVVGRDTTIPLSMVFWMFGWILPLLWVFGTYWMRSPVPREKYWACMCAINAVLLAIVIIVVAFA</sequence>
<accession>A0A4P9Z6P8</accession>
<protein>
    <submittedName>
        <fullName evidence="3">Uncharacterized protein</fullName>
    </submittedName>
</protein>
<feature type="region of interest" description="Disordered" evidence="1">
    <location>
        <begin position="197"/>
        <end position="234"/>
    </location>
</feature>
<evidence type="ECO:0000256" key="1">
    <source>
        <dbReference type="SAM" id="MobiDB-lite"/>
    </source>
</evidence>
<keyword evidence="2" id="KW-0472">Membrane</keyword>
<name>A0A4P9Z6P8_9FUNG</name>
<gene>
    <name evidence="3" type="ORF">SYNPS1DRAFT_21100</name>
</gene>
<feature type="region of interest" description="Disordered" evidence="1">
    <location>
        <begin position="73"/>
        <end position="92"/>
    </location>
</feature>
<evidence type="ECO:0000313" key="4">
    <source>
        <dbReference type="Proteomes" id="UP000278143"/>
    </source>
</evidence>
<feature type="compositionally biased region" description="Polar residues" evidence="1">
    <location>
        <begin position="28"/>
        <end position="47"/>
    </location>
</feature>
<evidence type="ECO:0000313" key="3">
    <source>
        <dbReference type="EMBL" id="RKP27350.1"/>
    </source>
</evidence>
<dbReference type="AlphaFoldDB" id="A0A4P9Z6P8"/>
<dbReference type="OrthoDB" id="10633162at2759"/>
<feature type="transmembrane region" description="Helical" evidence="2">
    <location>
        <begin position="291"/>
        <end position="311"/>
    </location>
</feature>
<evidence type="ECO:0000256" key="2">
    <source>
        <dbReference type="SAM" id="Phobius"/>
    </source>
</evidence>